<dbReference type="FunFam" id="2.60.40.420:FF:000048">
    <property type="entry name" value="Early nodulin-like protein 18"/>
    <property type="match status" value="1"/>
</dbReference>
<dbReference type="Gramene" id="Aco016065.1.mrna1">
    <property type="protein sequence ID" value="Aco016065.1.mrna1"/>
    <property type="gene ID" value="Aco016065.1.path1"/>
</dbReference>
<dbReference type="InterPro" id="IPR039391">
    <property type="entry name" value="Phytocyanin-like"/>
</dbReference>
<dbReference type="GO" id="GO:0005886">
    <property type="term" value="C:plasma membrane"/>
    <property type="evidence" value="ECO:0007669"/>
    <property type="project" value="TreeGrafter"/>
</dbReference>
<accession>A0A6P5GTK2</accession>
<evidence type="ECO:0000259" key="3">
    <source>
        <dbReference type="PROSITE" id="PS51485"/>
    </source>
</evidence>
<protein>
    <submittedName>
        <fullName evidence="5">Uclacyanin-2-like</fullName>
    </submittedName>
</protein>
<evidence type="ECO:0000313" key="4">
    <source>
        <dbReference type="Proteomes" id="UP000515123"/>
    </source>
</evidence>
<dbReference type="Gene3D" id="2.60.40.420">
    <property type="entry name" value="Cupredoxins - blue copper proteins"/>
    <property type="match status" value="1"/>
</dbReference>
<dbReference type="OrthoDB" id="688954at2759"/>
<dbReference type="AlphaFoldDB" id="A0A6P5GTK2"/>
<evidence type="ECO:0000256" key="1">
    <source>
        <dbReference type="SAM" id="MobiDB-lite"/>
    </source>
</evidence>
<sequence>MLMSPAMLWLLLSSLLAVAVVTIPCFAAAAADTAPPYANHTVGGAAGWFFNATANASATNYSAWAATQSFYLGDYLIFNTNANSTVVQTSNETAYQLCDASGGDDGDGGGGDDTFFFSGGGGGRGGGAEEAVAVPLTVEGALYYFSDDDDGIQCARGMRFAVAVARGRGLPPALAAPPPPPPPSAAPPPPYTAAGTSQGERFYNGAGRLGLGLGFWGSVAGVGVVAAMVIGAV</sequence>
<keyword evidence="2" id="KW-0732">Signal</keyword>
<dbReference type="PANTHER" id="PTHR33021">
    <property type="entry name" value="BLUE COPPER PROTEIN"/>
    <property type="match status" value="1"/>
</dbReference>
<feature type="region of interest" description="Disordered" evidence="1">
    <location>
        <begin position="172"/>
        <end position="198"/>
    </location>
</feature>
<dbReference type="Pfam" id="PF02298">
    <property type="entry name" value="Cu_bind_like"/>
    <property type="match status" value="1"/>
</dbReference>
<reference evidence="5" key="2">
    <citation type="submission" date="2025-08" db="UniProtKB">
        <authorList>
            <consortium name="RefSeq"/>
        </authorList>
    </citation>
    <scope>IDENTIFICATION</scope>
    <source>
        <tissue evidence="5">Leaf</tissue>
    </source>
</reference>
<feature type="signal peptide" evidence="2">
    <location>
        <begin position="1"/>
        <end position="22"/>
    </location>
</feature>
<dbReference type="PANTHER" id="PTHR33021:SF213">
    <property type="entry name" value="OS12G0454600 PROTEIN"/>
    <property type="match status" value="1"/>
</dbReference>
<proteinExistence type="predicted"/>
<dbReference type="InterPro" id="IPR003245">
    <property type="entry name" value="Phytocyanin_dom"/>
</dbReference>
<dbReference type="RefSeq" id="XP_020112001.1">
    <property type="nucleotide sequence ID" value="XM_020256412.1"/>
</dbReference>
<keyword evidence="4" id="KW-1185">Reference proteome</keyword>
<dbReference type="GeneID" id="109726661"/>
<dbReference type="InterPro" id="IPR008972">
    <property type="entry name" value="Cupredoxin"/>
</dbReference>
<evidence type="ECO:0000313" key="5">
    <source>
        <dbReference type="RefSeq" id="XP_020112001.1"/>
    </source>
</evidence>
<reference evidence="4" key="1">
    <citation type="journal article" date="2015" name="Nat. Genet.">
        <title>The pineapple genome and the evolution of CAM photosynthesis.</title>
        <authorList>
            <person name="Ming R."/>
            <person name="VanBuren R."/>
            <person name="Wai C.M."/>
            <person name="Tang H."/>
            <person name="Schatz M.C."/>
            <person name="Bowers J.E."/>
            <person name="Lyons E."/>
            <person name="Wang M.L."/>
            <person name="Chen J."/>
            <person name="Biggers E."/>
            <person name="Zhang J."/>
            <person name="Huang L."/>
            <person name="Zhang L."/>
            <person name="Miao W."/>
            <person name="Zhang J."/>
            <person name="Ye Z."/>
            <person name="Miao C."/>
            <person name="Lin Z."/>
            <person name="Wang H."/>
            <person name="Zhou H."/>
            <person name="Yim W.C."/>
            <person name="Priest H.D."/>
            <person name="Zheng C."/>
            <person name="Woodhouse M."/>
            <person name="Edger P.P."/>
            <person name="Guyot R."/>
            <person name="Guo H.B."/>
            <person name="Guo H."/>
            <person name="Zheng G."/>
            <person name="Singh R."/>
            <person name="Sharma A."/>
            <person name="Min X."/>
            <person name="Zheng Y."/>
            <person name="Lee H."/>
            <person name="Gurtowski J."/>
            <person name="Sedlazeck F.J."/>
            <person name="Harkess A."/>
            <person name="McKain M.R."/>
            <person name="Liao Z."/>
            <person name="Fang J."/>
            <person name="Liu J."/>
            <person name="Zhang X."/>
            <person name="Zhang Q."/>
            <person name="Hu W."/>
            <person name="Qin Y."/>
            <person name="Wang K."/>
            <person name="Chen L.Y."/>
            <person name="Shirley N."/>
            <person name="Lin Y.R."/>
            <person name="Liu L.Y."/>
            <person name="Hernandez A.G."/>
            <person name="Wright C.L."/>
            <person name="Bulone V."/>
            <person name="Tuskan G.A."/>
            <person name="Heath K."/>
            <person name="Zee F."/>
            <person name="Moore P.H."/>
            <person name="Sunkar R."/>
            <person name="Leebens-Mack J.H."/>
            <person name="Mockler T."/>
            <person name="Bennetzen J.L."/>
            <person name="Freeling M."/>
            <person name="Sankoff D."/>
            <person name="Paterson A.H."/>
            <person name="Zhu X."/>
            <person name="Yang X."/>
            <person name="Smith J.A."/>
            <person name="Cushman J.C."/>
            <person name="Paull R.E."/>
            <person name="Yu Q."/>
        </authorList>
    </citation>
    <scope>NUCLEOTIDE SEQUENCE [LARGE SCALE GENOMIC DNA]</scope>
    <source>
        <strain evidence="4">cv. F153</strain>
    </source>
</reference>
<name>A0A6P5GTK2_ANACO</name>
<dbReference type="PROSITE" id="PS51485">
    <property type="entry name" value="PHYTOCYANIN"/>
    <property type="match status" value="1"/>
</dbReference>
<dbReference type="SUPFAM" id="SSF49503">
    <property type="entry name" value="Cupredoxins"/>
    <property type="match status" value="1"/>
</dbReference>
<gene>
    <name evidence="5" type="primary">LOC109726661</name>
</gene>
<dbReference type="GO" id="GO:0009055">
    <property type="term" value="F:electron transfer activity"/>
    <property type="evidence" value="ECO:0007669"/>
    <property type="project" value="InterPro"/>
</dbReference>
<organism evidence="4 5">
    <name type="scientific">Ananas comosus</name>
    <name type="common">Pineapple</name>
    <name type="synonym">Ananas ananas</name>
    <dbReference type="NCBI Taxonomy" id="4615"/>
    <lineage>
        <taxon>Eukaryota</taxon>
        <taxon>Viridiplantae</taxon>
        <taxon>Streptophyta</taxon>
        <taxon>Embryophyta</taxon>
        <taxon>Tracheophyta</taxon>
        <taxon>Spermatophyta</taxon>
        <taxon>Magnoliopsida</taxon>
        <taxon>Liliopsida</taxon>
        <taxon>Poales</taxon>
        <taxon>Bromeliaceae</taxon>
        <taxon>Bromelioideae</taxon>
        <taxon>Ananas</taxon>
    </lineage>
</organism>
<evidence type="ECO:0000256" key="2">
    <source>
        <dbReference type="SAM" id="SignalP"/>
    </source>
</evidence>
<feature type="chain" id="PRO_5028265229" evidence="2">
    <location>
        <begin position="23"/>
        <end position="233"/>
    </location>
</feature>
<feature type="domain" description="Phytocyanin" evidence="3">
    <location>
        <begin position="38"/>
        <end position="166"/>
    </location>
</feature>
<dbReference type="Proteomes" id="UP000515123">
    <property type="component" value="Linkage group 21"/>
</dbReference>
<feature type="compositionally biased region" description="Pro residues" evidence="1">
    <location>
        <begin position="174"/>
        <end position="191"/>
    </location>
</feature>